<keyword evidence="2" id="KW-1185">Reference proteome</keyword>
<comment type="caution">
    <text evidence="1">The sequence shown here is derived from an EMBL/GenBank/DDBJ whole genome shotgun (WGS) entry which is preliminary data.</text>
</comment>
<dbReference type="RefSeq" id="WP_406953672.1">
    <property type="nucleotide sequence ID" value="NZ_JAYMRW010000015.1"/>
</dbReference>
<evidence type="ECO:0000313" key="1">
    <source>
        <dbReference type="EMBL" id="MEM5451535.1"/>
    </source>
</evidence>
<dbReference type="EMBL" id="JAYMRW010000015">
    <property type="protein sequence ID" value="MEM5451535.1"/>
    <property type="molecule type" value="Genomic_DNA"/>
</dbReference>
<sequence length="102" mass="11152">MKSKSNEAKVPAMGDLMADVHTAAEFKARASRDPTGLGAMTQAQWCARYHVSRTALWKLRKAGIAPDVILAGHKVLITYQAAAEWEARMIARSRNAVEEEAA</sequence>
<evidence type="ECO:0000313" key="2">
    <source>
        <dbReference type="Proteomes" id="UP001390669"/>
    </source>
</evidence>
<name>A0ABU9SJK3_9BURK</name>
<gene>
    <name evidence="1" type="ORF">VSR33_29085</name>
</gene>
<organism evidence="1 2">
    <name type="scientific">Paraburkholderia guartelaensis</name>
    <dbReference type="NCBI Taxonomy" id="2546446"/>
    <lineage>
        <taxon>Bacteria</taxon>
        <taxon>Pseudomonadati</taxon>
        <taxon>Pseudomonadota</taxon>
        <taxon>Betaproteobacteria</taxon>
        <taxon>Burkholderiales</taxon>
        <taxon>Burkholderiaceae</taxon>
        <taxon>Paraburkholderia</taxon>
    </lineage>
</organism>
<accession>A0ABU9SJK3</accession>
<dbReference type="Proteomes" id="UP001390669">
    <property type="component" value="Unassembled WGS sequence"/>
</dbReference>
<protein>
    <recommendedName>
        <fullName evidence="3">DNA-binding protein</fullName>
    </recommendedName>
</protein>
<reference evidence="1 2" key="1">
    <citation type="submission" date="2024-01" db="EMBL/GenBank/DDBJ databases">
        <title>The diversity of rhizobia nodulating Mimosa spp. in eleven states of Brazil covering several biomes is determined by host plant, location, and edaphic factors.</title>
        <authorList>
            <person name="Rouws L."/>
            <person name="Barauna A."/>
            <person name="Beukes C."/>
            <person name="De Faria S.M."/>
            <person name="Gross E."/>
            <person name="Dos Reis Junior F.B."/>
            <person name="Simon M."/>
            <person name="Maluk M."/>
            <person name="Odee D.W."/>
            <person name="Kenicer G."/>
            <person name="Young J.P.W."/>
            <person name="Reis V.M."/>
            <person name="Zilli J."/>
            <person name="James E.K."/>
        </authorList>
    </citation>
    <scope>NUCLEOTIDE SEQUENCE [LARGE SCALE GENOMIC DNA]</scope>
    <source>
        <strain evidence="1 2">JPY164</strain>
    </source>
</reference>
<evidence type="ECO:0008006" key="3">
    <source>
        <dbReference type="Google" id="ProtNLM"/>
    </source>
</evidence>
<proteinExistence type="predicted"/>